<feature type="region of interest" description="Disordered" evidence="1">
    <location>
        <begin position="151"/>
        <end position="223"/>
    </location>
</feature>
<reference evidence="4 5" key="1">
    <citation type="submission" date="2020-03" db="EMBL/GenBank/DDBJ databases">
        <title>WGS of actinomycetes isolated from Thailand.</title>
        <authorList>
            <person name="Thawai C."/>
        </authorList>
    </citation>
    <scope>NUCLEOTIDE SEQUENCE [LARGE SCALE GENOMIC DNA]</scope>
    <source>
        <strain evidence="4 5">PLAI 1-29</strain>
    </source>
</reference>
<feature type="compositionally biased region" description="Basic and acidic residues" evidence="1">
    <location>
        <begin position="76"/>
        <end position="91"/>
    </location>
</feature>
<feature type="compositionally biased region" description="Gly residues" evidence="1">
    <location>
        <begin position="30"/>
        <end position="42"/>
    </location>
</feature>
<feature type="compositionally biased region" description="Basic and acidic residues" evidence="1">
    <location>
        <begin position="213"/>
        <end position="223"/>
    </location>
</feature>
<feature type="compositionally biased region" description="Low complexity" evidence="1">
    <location>
        <begin position="184"/>
        <end position="194"/>
    </location>
</feature>
<dbReference type="EMBL" id="JAATEN010000006">
    <property type="protein sequence ID" value="NJQ00782.1"/>
    <property type="molecule type" value="Genomic_DNA"/>
</dbReference>
<proteinExistence type="predicted"/>
<name>A0ABX1BSU7_9ACTN</name>
<accession>A0ABX1BSU7</accession>
<feature type="chain" id="PRO_5047465313" evidence="2">
    <location>
        <begin position="33"/>
        <end position="257"/>
    </location>
</feature>
<evidence type="ECO:0000259" key="3">
    <source>
        <dbReference type="Pfam" id="PF03413"/>
    </source>
</evidence>
<organism evidence="4 5">
    <name type="scientific">Streptomyces zingiberis</name>
    <dbReference type="NCBI Taxonomy" id="2053010"/>
    <lineage>
        <taxon>Bacteria</taxon>
        <taxon>Bacillati</taxon>
        <taxon>Actinomycetota</taxon>
        <taxon>Actinomycetes</taxon>
        <taxon>Kitasatosporales</taxon>
        <taxon>Streptomycetaceae</taxon>
        <taxon>Streptomyces</taxon>
    </lineage>
</organism>
<feature type="compositionally biased region" description="Acidic residues" evidence="1">
    <location>
        <begin position="159"/>
        <end position="170"/>
    </location>
</feature>
<dbReference type="InterPro" id="IPR025711">
    <property type="entry name" value="PepSY"/>
</dbReference>
<dbReference type="Pfam" id="PF03413">
    <property type="entry name" value="PepSY"/>
    <property type="match status" value="2"/>
</dbReference>
<protein>
    <submittedName>
        <fullName evidence="4">Peptidase propeptide and YpeB domain protein</fullName>
    </submittedName>
</protein>
<sequence length="257" mass="26072">MASTTSRTPRKRNLVIASVAALALAGGGTAFAVAGTGGGGGSDRAADTSPAGAPAAGDDDGDRDDRDDRDDDQDRDDDRDRAGDDRDDTPRNAEGVKLSVAEAVRAALEKHRGTADSAELESEASGPVWEVGVLGGQGTSYEVRIDAGSGKVLGSTEDRETEADDRAEDEAERKTIAGAGTDLGGAAEAALKKAPGTVTSVEFEDADDDGTDADDRDRAVGRDGAWEVEVLGKDGTTRDLLVDAGNGKVTAAPGGNG</sequence>
<dbReference type="Gene3D" id="3.10.450.40">
    <property type="match status" value="2"/>
</dbReference>
<feature type="compositionally biased region" description="Acidic residues" evidence="1">
    <location>
        <begin position="202"/>
        <end position="212"/>
    </location>
</feature>
<evidence type="ECO:0000313" key="5">
    <source>
        <dbReference type="Proteomes" id="UP000695264"/>
    </source>
</evidence>
<gene>
    <name evidence="4" type="ORF">HCK00_09605</name>
</gene>
<comment type="caution">
    <text evidence="4">The sequence shown here is derived from an EMBL/GenBank/DDBJ whole genome shotgun (WGS) entry which is preliminary data.</text>
</comment>
<feature type="region of interest" description="Disordered" evidence="1">
    <location>
        <begin position="30"/>
        <end position="99"/>
    </location>
</feature>
<evidence type="ECO:0000256" key="1">
    <source>
        <dbReference type="SAM" id="MobiDB-lite"/>
    </source>
</evidence>
<feature type="compositionally biased region" description="Acidic residues" evidence="1">
    <location>
        <begin position="57"/>
        <end position="75"/>
    </location>
</feature>
<keyword evidence="2" id="KW-0732">Signal</keyword>
<keyword evidence="5" id="KW-1185">Reference proteome</keyword>
<evidence type="ECO:0000313" key="4">
    <source>
        <dbReference type="EMBL" id="NJQ00782.1"/>
    </source>
</evidence>
<feature type="domain" description="PepSY" evidence="3">
    <location>
        <begin position="97"/>
        <end position="155"/>
    </location>
</feature>
<evidence type="ECO:0000256" key="2">
    <source>
        <dbReference type="SAM" id="SignalP"/>
    </source>
</evidence>
<feature type="signal peptide" evidence="2">
    <location>
        <begin position="1"/>
        <end position="32"/>
    </location>
</feature>
<dbReference type="RefSeq" id="WP_168101405.1">
    <property type="nucleotide sequence ID" value="NZ_JAATEN010000006.1"/>
</dbReference>
<feature type="domain" description="PepSY" evidence="3">
    <location>
        <begin position="186"/>
        <end position="251"/>
    </location>
</feature>
<dbReference type="Proteomes" id="UP000695264">
    <property type="component" value="Unassembled WGS sequence"/>
</dbReference>